<gene>
    <name evidence="2" type="ORF">AVO44_15845</name>
</gene>
<comment type="caution">
    <text evidence="2">The sequence shown here is derived from an EMBL/GenBank/DDBJ whole genome shotgun (WGS) entry which is preliminary data.</text>
</comment>
<dbReference type="AlphaFoldDB" id="A0A0X3TWT4"/>
<name>A0A0X3TWT4_9RHOB</name>
<dbReference type="SUPFAM" id="SSF50199">
    <property type="entry name" value="Staphylococcal nuclease"/>
    <property type="match status" value="1"/>
</dbReference>
<dbReference type="InterPro" id="IPR016071">
    <property type="entry name" value="Staphylococal_nuclease_OB-fold"/>
</dbReference>
<sequence length="116" mass="12867">MKGQVTHVRDADTIEVRGVPIRFDGVDAPELDEPGGAEGKKWMVSNYSGKMVRCVLTGAKTYDRWVGTCFGSKGENLSAGVIAAVLARDCPRYSKGRYKKYETSLSRSRPMKPYCR</sequence>
<evidence type="ECO:0000259" key="1">
    <source>
        <dbReference type="SMART" id="SM00318"/>
    </source>
</evidence>
<accession>A0A0X3TWT4</accession>
<evidence type="ECO:0000313" key="2">
    <source>
        <dbReference type="EMBL" id="KUJ77850.1"/>
    </source>
</evidence>
<proteinExistence type="predicted"/>
<dbReference type="Gene3D" id="2.40.50.90">
    <property type="match status" value="1"/>
</dbReference>
<evidence type="ECO:0000313" key="3">
    <source>
        <dbReference type="Proteomes" id="UP000053690"/>
    </source>
</evidence>
<dbReference type="InterPro" id="IPR035437">
    <property type="entry name" value="SNase_OB-fold_sf"/>
</dbReference>
<dbReference type="SMART" id="SM00318">
    <property type="entry name" value="SNc"/>
    <property type="match status" value="1"/>
</dbReference>
<keyword evidence="3" id="KW-1185">Reference proteome</keyword>
<dbReference type="Proteomes" id="UP000053690">
    <property type="component" value="Unassembled WGS sequence"/>
</dbReference>
<feature type="domain" description="TNase-like" evidence="1">
    <location>
        <begin position="1"/>
        <end position="108"/>
    </location>
</feature>
<dbReference type="STRING" id="1685378.AVO44_15845"/>
<dbReference type="EMBL" id="LQBP01000008">
    <property type="protein sequence ID" value="KUJ77850.1"/>
    <property type="molecule type" value="Genomic_DNA"/>
</dbReference>
<dbReference type="OrthoDB" id="9805504at2"/>
<reference evidence="3" key="1">
    <citation type="submission" date="2015-12" db="EMBL/GenBank/DDBJ databases">
        <authorList>
            <person name="Zhang G."/>
            <person name="Stingl U."/>
        </authorList>
    </citation>
    <scope>NUCLEOTIDE SEQUENCE [LARGE SCALE GENOMIC DNA]</scope>
    <source>
        <strain evidence="3">ZGT108</strain>
    </source>
</reference>
<organism evidence="2 3">
    <name type="scientific">Ruegeria profundi</name>
    <dbReference type="NCBI Taxonomy" id="1685378"/>
    <lineage>
        <taxon>Bacteria</taxon>
        <taxon>Pseudomonadati</taxon>
        <taxon>Pseudomonadota</taxon>
        <taxon>Alphaproteobacteria</taxon>
        <taxon>Rhodobacterales</taxon>
        <taxon>Roseobacteraceae</taxon>
        <taxon>Ruegeria</taxon>
    </lineage>
</organism>
<protein>
    <recommendedName>
        <fullName evidence="1">TNase-like domain-containing protein</fullName>
    </recommendedName>
</protein>